<protein>
    <recommendedName>
        <fullName evidence="4">ribose-5-phosphate isomerase</fullName>
        <ecNumber evidence="4">5.3.1.6</ecNumber>
    </recommendedName>
</protein>
<dbReference type="GO" id="GO:0004751">
    <property type="term" value="F:ribose-5-phosphate isomerase activity"/>
    <property type="evidence" value="ECO:0007669"/>
    <property type="project" value="UniProtKB-EC"/>
</dbReference>
<evidence type="ECO:0000256" key="4">
    <source>
        <dbReference type="ARBA" id="ARBA00011959"/>
    </source>
</evidence>
<dbReference type="PANTHER" id="PTHR43748:SF1">
    <property type="entry name" value="RIBOSE-5-PHOSPHATE ISOMERASE 4, CHLOROPLASTIC-RELATED"/>
    <property type="match status" value="1"/>
</dbReference>
<comment type="catalytic activity">
    <reaction evidence="1">
        <text>aldehydo-D-ribose 5-phosphate = D-ribulose 5-phosphate</text>
        <dbReference type="Rhea" id="RHEA:14657"/>
        <dbReference type="ChEBI" id="CHEBI:58121"/>
        <dbReference type="ChEBI" id="CHEBI:58273"/>
        <dbReference type="EC" id="5.3.1.6"/>
    </reaction>
</comment>
<dbReference type="Gene3D" id="3.40.50.1360">
    <property type="match status" value="1"/>
</dbReference>
<dbReference type="Pfam" id="PF06026">
    <property type="entry name" value="Rib_5-P_isom_A"/>
    <property type="match status" value="1"/>
</dbReference>
<dbReference type="InterPro" id="IPR050262">
    <property type="entry name" value="Ribose-5P_isomerase"/>
</dbReference>
<accession>A0A699ZFR5</accession>
<evidence type="ECO:0000256" key="1">
    <source>
        <dbReference type="ARBA" id="ARBA00001713"/>
    </source>
</evidence>
<dbReference type="EC" id="5.3.1.6" evidence="4"/>
<dbReference type="Proteomes" id="UP000485058">
    <property type="component" value="Unassembled WGS sequence"/>
</dbReference>
<dbReference type="AlphaFoldDB" id="A0A699ZFR5"/>
<dbReference type="UniPathway" id="UPA00115">
    <property type="reaction ID" value="UER00412"/>
</dbReference>
<dbReference type="EMBL" id="BLLF01001267">
    <property type="protein sequence ID" value="GFH18229.1"/>
    <property type="molecule type" value="Genomic_DNA"/>
</dbReference>
<evidence type="ECO:0000256" key="2">
    <source>
        <dbReference type="ARBA" id="ARBA00004988"/>
    </source>
</evidence>
<reference evidence="6 7" key="1">
    <citation type="submission" date="2020-02" db="EMBL/GenBank/DDBJ databases">
        <title>Draft genome sequence of Haematococcus lacustris strain NIES-144.</title>
        <authorList>
            <person name="Morimoto D."/>
            <person name="Nakagawa S."/>
            <person name="Yoshida T."/>
            <person name="Sawayama S."/>
        </authorList>
    </citation>
    <scope>NUCLEOTIDE SEQUENCE [LARGE SCALE GENOMIC DNA]</scope>
    <source>
        <strain evidence="6 7">NIES-144</strain>
    </source>
</reference>
<evidence type="ECO:0000313" key="7">
    <source>
        <dbReference type="Proteomes" id="UP000485058"/>
    </source>
</evidence>
<dbReference type="PANTHER" id="PTHR43748">
    <property type="entry name" value="RIBOSE-5-PHOSPHATE ISOMERASE 3, CHLOROPLASTIC-RELATED"/>
    <property type="match status" value="1"/>
</dbReference>
<comment type="pathway">
    <text evidence="2">Carbohydrate degradation; pentose phosphate pathway; D-ribose 5-phosphate from D-ribulose 5-phosphate (non-oxidative stage): step 1/1.</text>
</comment>
<keyword evidence="7" id="KW-1185">Reference proteome</keyword>
<evidence type="ECO:0000313" key="6">
    <source>
        <dbReference type="EMBL" id="GFH18229.1"/>
    </source>
</evidence>
<sequence>MAWVARQSSRSARLLARDGPAIVRGAALCRAGASNGDYKRAAARLLVDTFVRDDMVLGLGGGEMCSLCIEEVGQRLASGRLQRVRGVATADAAATEAAFHAVPLVSGDDAATVPVSLAIEQASQLDIEASAIIMGVESEPQQPQLLRALFMAQERAQQLVVLVEEDKVWRRSAPGTVPDPRGGDCPHVTAEGHNLLDLRYDGGLRLYGEEEPYHQLEDELLSVPGVVATGLLLGVAAAAVVAQQGSQGPRILTLAVDPMMSTARHQQEQRTA</sequence>
<dbReference type="GO" id="GO:0009052">
    <property type="term" value="P:pentose-phosphate shunt, non-oxidative branch"/>
    <property type="evidence" value="ECO:0007669"/>
    <property type="project" value="InterPro"/>
</dbReference>
<keyword evidence="5" id="KW-0413">Isomerase</keyword>
<evidence type="ECO:0000256" key="5">
    <source>
        <dbReference type="ARBA" id="ARBA00023235"/>
    </source>
</evidence>
<proteinExistence type="inferred from homology"/>
<organism evidence="6 7">
    <name type="scientific">Haematococcus lacustris</name>
    <name type="common">Green alga</name>
    <name type="synonym">Haematococcus pluvialis</name>
    <dbReference type="NCBI Taxonomy" id="44745"/>
    <lineage>
        <taxon>Eukaryota</taxon>
        <taxon>Viridiplantae</taxon>
        <taxon>Chlorophyta</taxon>
        <taxon>core chlorophytes</taxon>
        <taxon>Chlorophyceae</taxon>
        <taxon>CS clade</taxon>
        <taxon>Chlamydomonadales</taxon>
        <taxon>Haematococcaceae</taxon>
        <taxon>Haematococcus</taxon>
    </lineage>
</organism>
<comment type="caution">
    <text evidence="6">The sequence shown here is derived from an EMBL/GenBank/DDBJ whole genome shotgun (WGS) entry which is preliminary data.</text>
</comment>
<comment type="similarity">
    <text evidence="3">Belongs to the ribose 5-phosphate isomerase family.</text>
</comment>
<dbReference type="InterPro" id="IPR004788">
    <property type="entry name" value="Ribose5P_isomerase_type_A"/>
</dbReference>
<evidence type="ECO:0000256" key="3">
    <source>
        <dbReference type="ARBA" id="ARBA00008088"/>
    </source>
</evidence>
<dbReference type="InterPro" id="IPR037171">
    <property type="entry name" value="NagB/RpiA_transferase-like"/>
</dbReference>
<dbReference type="SUPFAM" id="SSF100950">
    <property type="entry name" value="NagB/RpiA/CoA transferase-like"/>
    <property type="match status" value="1"/>
</dbReference>
<gene>
    <name evidence="6" type="ORF">HaLaN_14995</name>
</gene>
<name>A0A699ZFR5_HAELA</name>